<feature type="domain" description="Protein kinase" evidence="14">
    <location>
        <begin position="588"/>
        <end position="957"/>
    </location>
</feature>
<dbReference type="InterPro" id="IPR017441">
    <property type="entry name" value="Protein_kinase_ATP_BS"/>
</dbReference>
<dbReference type="Proteomes" id="UP000184304">
    <property type="component" value="Unassembled WGS sequence"/>
</dbReference>
<dbReference type="PANTHER" id="PTHR11042:SF136">
    <property type="entry name" value="EIF-2-ALPHA KINASE GCN2"/>
    <property type="match status" value="1"/>
</dbReference>
<evidence type="ECO:0000259" key="15">
    <source>
        <dbReference type="PROSITE" id="PS50908"/>
    </source>
</evidence>
<evidence type="ECO:0000256" key="2">
    <source>
        <dbReference type="ARBA" id="ARBA00022527"/>
    </source>
</evidence>
<evidence type="ECO:0000256" key="4">
    <source>
        <dbReference type="ARBA" id="ARBA00022741"/>
    </source>
</evidence>
<evidence type="ECO:0000256" key="9">
    <source>
        <dbReference type="ARBA" id="ARBA00048679"/>
    </source>
</evidence>
<dbReference type="SMART" id="SM00591">
    <property type="entry name" value="RWD"/>
    <property type="match status" value="1"/>
</dbReference>
<dbReference type="InterPro" id="IPR045864">
    <property type="entry name" value="aa-tRNA-synth_II/BPL/LPL"/>
</dbReference>
<dbReference type="FunFam" id="3.30.930.10:FF:000074">
    <property type="entry name" value="Serine/threonine-protein kinase gcn2"/>
    <property type="match status" value="1"/>
</dbReference>
<feature type="region of interest" description="Disordered" evidence="13">
    <location>
        <begin position="226"/>
        <end position="248"/>
    </location>
</feature>
<dbReference type="FunFam" id="1.10.510.10:FF:000821">
    <property type="entry name" value="Serine/threonine-protein kinase gcn2"/>
    <property type="match status" value="1"/>
</dbReference>
<dbReference type="InterPro" id="IPR024435">
    <property type="entry name" value="HisRS-related_dom"/>
</dbReference>
<dbReference type="STRING" id="767770.A0A1L9N551"/>
<dbReference type="PIRSF" id="PIRSF000660">
    <property type="entry name" value="Ser/Thr_PK_GCN2"/>
    <property type="match status" value="1"/>
</dbReference>
<sequence length="1602" mass="181264">MPHKQKKNFSNAPKHGSPRAEKKQQPPQQQLLRPDSPSFSPPVVAPTNYQEIHQNEVEALRSIYGDDFEEVQHRRSAWQQSTEVAFKLHLRASSNPDVHLVLLVELPTTYPKTYPNLSLENLDDLRKGARSRIQDIVQNKPKTLLGSEMIYELAVSIQDVLEDVAEAQAQDKDLPSLEEERMEQEAAANQRAELERQEEIRKQEAATAEEERALQQLLEDKVRERAKARLSRRKSRTPGLDANGDTDAVENIPGAITFDPPLAMTDTDQATLVFRAVYGKSLLQIGPGKETYTVRPVVSDNRSHAPLLVLREISLDEKGVEPLLFREKMRSSEDRLEGLKKLRHPNLVDFVGFKITRPLSMQDSQDSIWTVYALQEYSNKGTLAEFLDIVGTVPVEVLRSWTIQLLEALEFYHRSGFVHGNIHCGRILLFRTRTGGTIVKLRAGIEEALPDSPASKRLLTTSKSPFWMPPELTHGTAPLTMKTDVWDLGIVFLQMGFGTDVLQRYTSANALMGTLGLSTALQDLLHEFFRPDPKKRPTAFQLQPSEFFRVDTPLIARTSASNSISLPRRPRLDSLNGLPAFSRYNQDFDEAGRLGKGGFGQVVKARNKLDGRFYAVKKITQKSTAALKDTLSEIMLLSRLNHPYVVRYYTAWIEEDYDYVDEEAISSTESDVFASRDTHAYDYSTGGLDFISSSGYPKIEFGSDSDEDNDGTLSNGDKGDTPSTFETESATGKELSRVRSGSQGRPVLTTLFIQMEYCEKHVSITLRDLIRNGLYDDVDRSWRLFRQILDGLSHIHGHGIIHRDLKPDNIFIDVANNPRIGDFGLATSGQFTTAVRSSTTADFEGNFTRSLGTTYYVAPEMKSGITGNYNEKVDMYSLGVIFFEMCHALSTGMERDQTLRAIREPNHTLPSTFQYTDKVVQGRIINSLLSHNPSERPTASDLLHSGKIPLQVEEETFRRAIMHLLSDPNSPDYKKILSGIFSQSPKKFEDIAWDMDSRGTPGATELLIQGLVKEKLTSIFRRHGAVETQRQMLFPRSQHYNNGAVRLLDSSGNLLQLPFDLTLPNARAIPRQDTSLEKTFAFGTVYRELPHGGEPRTHKEVDFDIVSHNTLDLALKEAEVIKVLDEIIEEFPPLRSSPMCFVINHSDLLQIIMEFCRITPSQIPRVKEVISKLNVGKWTMQKIRSELRSPAIGVASTSLDDLARFDFRDSPKQVQKRLRAIMQGTIFAERLAPIFARINLLVAYLQNFDVKRKVYMNPLGSLNDKFFRGSILFQCVFDSKRRDVFAAGGRYDSLVQEFRPKVLASRSQTHAVGFNLSWDRLSSAMLEYLGTPTKTPAKSFDMETGAFWKTRRCDVLVASFDPTVLRTMGIKIVQDLWLNDVSAELAVDASSLEELLNKYREDSHGWIVIAKQDSQERGFKVKSLSPREEFDIRGSELVPWLRNEIRARYQREGAADPLRQSRLPSQADPGPSFNERFSDVRILVPQHRSKKSNRRNIVETALFRSREVVEDALNGPVAAIDTRDELLEAIRKTRLSDPESWRTVIQNAPLTERKYLTQVHELLLDLATESRVDGMESFSNAFIYNYRTGSCIYYDLGSAADR</sequence>
<dbReference type="InterPro" id="IPR041715">
    <property type="entry name" value="HisRS-like_core"/>
</dbReference>
<dbReference type="CDD" id="cd23823">
    <property type="entry name" value="RWD_GCN2"/>
    <property type="match status" value="1"/>
</dbReference>
<dbReference type="Gene3D" id="3.30.930.10">
    <property type="entry name" value="Bira Bifunctional Protein, Domain 2"/>
    <property type="match status" value="1"/>
</dbReference>
<feature type="domain" description="RWD" evidence="15">
    <location>
        <begin position="55"/>
        <end position="164"/>
    </location>
</feature>
<evidence type="ECO:0000256" key="12">
    <source>
        <dbReference type="PROSITE-ProRule" id="PRU10141"/>
    </source>
</evidence>
<feature type="region of interest" description="Disordered" evidence="13">
    <location>
        <begin position="1"/>
        <end position="45"/>
    </location>
</feature>
<dbReference type="Pfam" id="PF05773">
    <property type="entry name" value="RWD"/>
    <property type="match status" value="1"/>
</dbReference>
<dbReference type="GO" id="GO:0004694">
    <property type="term" value="F:eukaryotic translation initiation factor 2alpha kinase activity"/>
    <property type="evidence" value="ECO:0007669"/>
    <property type="project" value="InterPro"/>
</dbReference>
<reference evidence="17" key="1">
    <citation type="journal article" date="2017" name="Genome Biol.">
        <title>Comparative genomics reveals high biological diversity and specific adaptations in the industrially and medically important fungal genus Aspergillus.</title>
        <authorList>
            <person name="de Vries R.P."/>
            <person name="Riley R."/>
            <person name="Wiebenga A."/>
            <person name="Aguilar-Osorio G."/>
            <person name="Amillis S."/>
            <person name="Uchima C.A."/>
            <person name="Anderluh G."/>
            <person name="Asadollahi M."/>
            <person name="Askin M."/>
            <person name="Barry K."/>
            <person name="Battaglia E."/>
            <person name="Bayram O."/>
            <person name="Benocci T."/>
            <person name="Braus-Stromeyer S.A."/>
            <person name="Caldana C."/>
            <person name="Canovas D."/>
            <person name="Cerqueira G.C."/>
            <person name="Chen F."/>
            <person name="Chen W."/>
            <person name="Choi C."/>
            <person name="Clum A."/>
            <person name="Dos Santos R.A."/>
            <person name="Damasio A.R."/>
            <person name="Diallinas G."/>
            <person name="Emri T."/>
            <person name="Fekete E."/>
            <person name="Flipphi M."/>
            <person name="Freyberg S."/>
            <person name="Gallo A."/>
            <person name="Gournas C."/>
            <person name="Habgood R."/>
            <person name="Hainaut M."/>
            <person name="Harispe M.L."/>
            <person name="Henrissat B."/>
            <person name="Hilden K.S."/>
            <person name="Hope R."/>
            <person name="Hossain A."/>
            <person name="Karabika E."/>
            <person name="Karaffa L."/>
            <person name="Karanyi Z."/>
            <person name="Krasevec N."/>
            <person name="Kuo A."/>
            <person name="Kusch H."/>
            <person name="LaButti K."/>
            <person name="Lagendijk E.L."/>
            <person name="Lapidus A."/>
            <person name="Levasseur A."/>
            <person name="Lindquist E."/>
            <person name="Lipzen A."/>
            <person name="Logrieco A.F."/>
            <person name="MacCabe A."/>
            <person name="Maekelae M.R."/>
            <person name="Malavazi I."/>
            <person name="Melin P."/>
            <person name="Meyer V."/>
            <person name="Mielnichuk N."/>
            <person name="Miskei M."/>
            <person name="Molnar A.P."/>
            <person name="Mule G."/>
            <person name="Ngan C.Y."/>
            <person name="Orejas M."/>
            <person name="Orosz E."/>
            <person name="Ouedraogo J.P."/>
            <person name="Overkamp K.M."/>
            <person name="Park H.-S."/>
            <person name="Perrone G."/>
            <person name="Piumi F."/>
            <person name="Punt P.J."/>
            <person name="Ram A.F."/>
            <person name="Ramon A."/>
            <person name="Rauscher S."/>
            <person name="Record E."/>
            <person name="Riano-Pachon D.M."/>
            <person name="Robert V."/>
            <person name="Roehrig J."/>
            <person name="Ruller R."/>
            <person name="Salamov A."/>
            <person name="Salih N.S."/>
            <person name="Samson R.A."/>
            <person name="Sandor E."/>
            <person name="Sanguinetti M."/>
            <person name="Schuetze T."/>
            <person name="Sepcic K."/>
            <person name="Shelest E."/>
            <person name="Sherlock G."/>
            <person name="Sophianopoulou V."/>
            <person name="Squina F.M."/>
            <person name="Sun H."/>
            <person name="Susca A."/>
            <person name="Todd R.B."/>
            <person name="Tsang A."/>
            <person name="Unkles S.E."/>
            <person name="van de Wiele N."/>
            <person name="van Rossen-Uffink D."/>
            <person name="Oliveira J.V."/>
            <person name="Vesth T.C."/>
            <person name="Visser J."/>
            <person name="Yu J.-H."/>
            <person name="Zhou M."/>
            <person name="Andersen M.R."/>
            <person name="Archer D.B."/>
            <person name="Baker S.E."/>
            <person name="Benoit I."/>
            <person name="Brakhage A.A."/>
            <person name="Braus G.H."/>
            <person name="Fischer R."/>
            <person name="Frisvad J.C."/>
            <person name="Goldman G.H."/>
            <person name="Houbraken J."/>
            <person name="Oakley B."/>
            <person name="Pocsi I."/>
            <person name="Scazzocchio C."/>
            <person name="Seiboth B."/>
            <person name="vanKuyk P.A."/>
            <person name="Wortman J."/>
            <person name="Dyer P.S."/>
            <person name="Grigoriev I.V."/>
        </authorList>
    </citation>
    <scope>NUCLEOTIDE SEQUENCE [LARGE SCALE GENOMIC DNA]</scope>
    <source>
        <strain evidence="17">CBS 134.48</strain>
    </source>
</reference>
<feature type="region of interest" description="Disordered" evidence="13">
    <location>
        <begin position="171"/>
        <end position="207"/>
    </location>
</feature>
<evidence type="ECO:0000256" key="10">
    <source>
        <dbReference type="PIRSR" id="PIRSR000660-1"/>
    </source>
</evidence>
<dbReference type="Gene3D" id="3.30.200.20">
    <property type="entry name" value="Phosphorylase Kinase, domain 1"/>
    <property type="match status" value="1"/>
</dbReference>
<name>A0A1L9N551_ASPTC</name>
<dbReference type="PROSITE" id="PS50011">
    <property type="entry name" value="PROTEIN_KINASE_DOM"/>
    <property type="match status" value="2"/>
</dbReference>
<evidence type="ECO:0000256" key="11">
    <source>
        <dbReference type="PIRSR" id="PIRSR000660-2"/>
    </source>
</evidence>
<dbReference type="Gene3D" id="1.10.510.10">
    <property type="entry name" value="Transferase(Phosphotransferase) domain 1"/>
    <property type="match status" value="2"/>
</dbReference>
<dbReference type="InterPro" id="IPR016255">
    <property type="entry name" value="Gcn2"/>
</dbReference>
<dbReference type="InterPro" id="IPR016135">
    <property type="entry name" value="UBQ-conjugating_enzyme/RWD"/>
</dbReference>
<evidence type="ECO:0000256" key="7">
    <source>
        <dbReference type="ARBA" id="ARBA00037982"/>
    </source>
</evidence>
<dbReference type="GO" id="GO:0005524">
    <property type="term" value="F:ATP binding"/>
    <property type="evidence" value="ECO:0007669"/>
    <property type="project" value="UniProtKB-UniRule"/>
</dbReference>
<dbReference type="InterPro" id="IPR036621">
    <property type="entry name" value="Anticodon-bd_dom_sf"/>
</dbReference>
<dbReference type="GO" id="GO:0005737">
    <property type="term" value="C:cytoplasm"/>
    <property type="evidence" value="ECO:0007669"/>
    <property type="project" value="TreeGrafter"/>
</dbReference>
<dbReference type="SUPFAM" id="SSF54495">
    <property type="entry name" value="UBC-like"/>
    <property type="match status" value="1"/>
</dbReference>
<dbReference type="SUPFAM" id="SSF56112">
    <property type="entry name" value="Protein kinase-like (PK-like)"/>
    <property type="match status" value="2"/>
</dbReference>
<feature type="compositionally biased region" description="Polar residues" evidence="13">
    <location>
        <begin position="711"/>
        <end position="730"/>
    </location>
</feature>
<dbReference type="FunFam" id="3.10.110.10:FF:000050">
    <property type="entry name" value="eIF-2-alpha kinase GCN2"/>
    <property type="match status" value="1"/>
</dbReference>
<keyword evidence="3" id="KW-0808">Transferase</keyword>
<evidence type="ECO:0000256" key="13">
    <source>
        <dbReference type="SAM" id="MobiDB-lite"/>
    </source>
</evidence>
<dbReference type="SMART" id="SM00220">
    <property type="entry name" value="S_TKc"/>
    <property type="match status" value="1"/>
</dbReference>
<dbReference type="Gene3D" id="3.40.50.800">
    <property type="entry name" value="Anticodon-binding domain"/>
    <property type="match status" value="1"/>
</dbReference>
<accession>A0A1L9N551</accession>
<evidence type="ECO:0000313" key="16">
    <source>
        <dbReference type="EMBL" id="OJI84437.1"/>
    </source>
</evidence>
<dbReference type="InterPro" id="IPR000719">
    <property type="entry name" value="Prot_kinase_dom"/>
</dbReference>
<evidence type="ECO:0000259" key="14">
    <source>
        <dbReference type="PROSITE" id="PS50011"/>
    </source>
</evidence>
<evidence type="ECO:0000256" key="8">
    <source>
        <dbReference type="ARBA" id="ARBA00047899"/>
    </source>
</evidence>
<dbReference type="CDD" id="cd14046">
    <property type="entry name" value="STKc_EIF2AK4_GCN2_rpt2"/>
    <property type="match status" value="1"/>
</dbReference>
<dbReference type="PANTHER" id="PTHR11042">
    <property type="entry name" value="EUKARYOTIC TRANSLATION INITIATION FACTOR 2-ALPHA KINASE EIF2-ALPHA KINASE -RELATED"/>
    <property type="match status" value="1"/>
</dbReference>
<dbReference type="CDD" id="cd14012">
    <property type="entry name" value="PK_eIF2AK_GCN2_rpt1"/>
    <property type="match status" value="1"/>
</dbReference>
<proteinExistence type="inferred from homology"/>
<dbReference type="GO" id="GO:0009893">
    <property type="term" value="P:positive regulation of metabolic process"/>
    <property type="evidence" value="ECO:0007669"/>
    <property type="project" value="UniProtKB-ARBA"/>
</dbReference>
<gene>
    <name evidence="16" type="ORF">ASPTUDRAFT_930210</name>
</gene>
<evidence type="ECO:0000256" key="3">
    <source>
        <dbReference type="ARBA" id="ARBA00022679"/>
    </source>
</evidence>
<dbReference type="VEuPathDB" id="FungiDB:ASPTUDRAFT_930210"/>
<organism evidence="16 17">
    <name type="scientific">Aspergillus tubingensis (strain CBS 134.48)</name>
    <dbReference type="NCBI Taxonomy" id="767770"/>
    <lineage>
        <taxon>Eukaryota</taxon>
        <taxon>Fungi</taxon>
        <taxon>Dikarya</taxon>
        <taxon>Ascomycota</taxon>
        <taxon>Pezizomycotina</taxon>
        <taxon>Eurotiomycetes</taxon>
        <taxon>Eurotiomycetidae</taxon>
        <taxon>Eurotiales</taxon>
        <taxon>Aspergillaceae</taxon>
        <taxon>Aspergillus</taxon>
        <taxon>Aspergillus subgen. Circumdati</taxon>
    </lineage>
</organism>
<keyword evidence="17" id="KW-1185">Reference proteome</keyword>
<evidence type="ECO:0000313" key="17">
    <source>
        <dbReference type="Proteomes" id="UP000184304"/>
    </source>
</evidence>
<evidence type="ECO:0000256" key="6">
    <source>
        <dbReference type="ARBA" id="ARBA00022840"/>
    </source>
</evidence>
<dbReference type="GO" id="GO:0000077">
    <property type="term" value="P:DNA damage checkpoint signaling"/>
    <property type="evidence" value="ECO:0007669"/>
    <property type="project" value="InterPro"/>
</dbReference>
<dbReference type="PROSITE" id="PS50908">
    <property type="entry name" value="RWD"/>
    <property type="match status" value="1"/>
</dbReference>
<evidence type="ECO:0000256" key="1">
    <source>
        <dbReference type="ARBA" id="ARBA00012513"/>
    </source>
</evidence>
<evidence type="ECO:0000256" key="5">
    <source>
        <dbReference type="ARBA" id="ARBA00022777"/>
    </source>
</evidence>
<feature type="binding site" evidence="11">
    <location>
        <position position="617"/>
    </location>
    <ligand>
        <name>ATP</name>
        <dbReference type="ChEBI" id="CHEBI:30616"/>
    </ligand>
</feature>
<comment type="similarity">
    <text evidence="7">Belongs to the protein kinase superfamily. Ser/Thr protein kinase family. GCN2 subfamily.</text>
</comment>
<comment type="catalytic activity">
    <reaction evidence="8">
        <text>L-threonyl-[protein] + ATP = O-phospho-L-threonyl-[protein] + ADP + H(+)</text>
        <dbReference type="Rhea" id="RHEA:46608"/>
        <dbReference type="Rhea" id="RHEA-COMP:11060"/>
        <dbReference type="Rhea" id="RHEA-COMP:11605"/>
        <dbReference type="ChEBI" id="CHEBI:15378"/>
        <dbReference type="ChEBI" id="CHEBI:30013"/>
        <dbReference type="ChEBI" id="CHEBI:30616"/>
        <dbReference type="ChEBI" id="CHEBI:61977"/>
        <dbReference type="ChEBI" id="CHEBI:456216"/>
        <dbReference type="EC" id="2.7.11.1"/>
    </reaction>
</comment>
<comment type="catalytic activity">
    <reaction evidence="9">
        <text>L-seryl-[protein] + ATP = O-phospho-L-seryl-[protein] + ADP + H(+)</text>
        <dbReference type="Rhea" id="RHEA:17989"/>
        <dbReference type="Rhea" id="RHEA-COMP:9863"/>
        <dbReference type="Rhea" id="RHEA-COMP:11604"/>
        <dbReference type="ChEBI" id="CHEBI:15378"/>
        <dbReference type="ChEBI" id="CHEBI:29999"/>
        <dbReference type="ChEBI" id="CHEBI:30616"/>
        <dbReference type="ChEBI" id="CHEBI:83421"/>
        <dbReference type="ChEBI" id="CHEBI:456216"/>
        <dbReference type="EC" id="2.7.11.1"/>
    </reaction>
</comment>
<protein>
    <recommendedName>
        <fullName evidence="1">non-specific serine/threonine protein kinase</fullName>
        <ecNumber evidence="1">2.7.11.1</ecNumber>
    </recommendedName>
</protein>
<dbReference type="Pfam" id="PF00069">
    <property type="entry name" value="Pkinase"/>
    <property type="match status" value="3"/>
</dbReference>
<feature type="binding site" evidence="12">
    <location>
        <position position="618"/>
    </location>
    <ligand>
        <name>ATP</name>
        <dbReference type="ChEBI" id="CHEBI:30616"/>
    </ligand>
</feature>
<dbReference type="FunFam" id="3.30.200.20:FF:000379">
    <property type="entry name" value="eIF-2-alpha kinase GCN2"/>
    <property type="match status" value="1"/>
</dbReference>
<dbReference type="InterPro" id="IPR006575">
    <property type="entry name" value="RWD_dom"/>
</dbReference>
<feature type="domain" description="Protein kinase" evidence="14">
    <location>
        <begin position="279"/>
        <end position="548"/>
    </location>
</feature>
<dbReference type="OrthoDB" id="341578at2759"/>
<keyword evidence="2" id="KW-0723">Serine/threonine-protein kinase</keyword>
<feature type="region of interest" description="Disordered" evidence="13">
    <location>
        <begin position="701"/>
        <end position="741"/>
    </location>
</feature>
<dbReference type="SUPFAM" id="SSF55681">
    <property type="entry name" value="Class II aaRS and biotin synthetases"/>
    <property type="match status" value="1"/>
</dbReference>
<dbReference type="OMA" id="FEDIAWD"/>
<dbReference type="FunFam" id="3.40.50.800:FF:000009">
    <property type="entry name" value="Eukaryotic translation initiation factor 2-alpha kinase"/>
    <property type="match status" value="1"/>
</dbReference>
<dbReference type="FunFam" id="1.10.510.10:FF:000822">
    <property type="entry name" value="Serine/threonine-protein kinase gcn2"/>
    <property type="match status" value="1"/>
</dbReference>
<dbReference type="InterPro" id="IPR008271">
    <property type="entry name" value="Ser/Thr_kinase_AS"/>
</dbReference>
<dbReference type="EC" id="2.7.11.1" evidence="1"/>
<dbReference type="InterPro" id="IPR050339">
    <property type="entry name" value="CC_SR_Kinase"/>
</dbReference>
<keyword evidence="4 11" id="KW-0547">Nucleotide-binding</keyword>
<dbReference type="EMBL" id="KV878203">
    <property type="protein sequence ID" value="OJI84437.1"/>
    <property type="molecule type" value="Genomic_DNA"/>
</dbReference>
<dbReference type="Pfam" id="PF12745">
    <property type="entry name" value="HGTP_anticodon2"/>
    <property type="match status" value="1"/>
</dbReference>
<keyword evidence="6 11" id="KW-0067">ATP-binding</keyword>
<dbReference type="Gene3D" id="3.10.110.10">
    <property type="entry name" value="Ubiquitin Conjugating Enzyme"/>
    <property type="match status" value="1"/>
</dbReference>
<dbReference type="Pfam" id="PF13393">
    <property type="entry name" value="tRNA-synt_His"/>
    <property type="match status" value="1"/>
</dbReference>
<dbReference type="PROSITE" id="PS00107">
    <property type="entry name" value="PROTEIN_KINASE_ATP"/>
    <property type="match status" value="1"/>
</dbReference>
<feature type="compositionally biased region" description="Basic and acidic residues" evidence="13">
    <location>
        <begin position="192"/>
        <end position="207"/>
    </location>
</feature>
<dbReference type="GO" id="GO:0005634">
    <property type="term" value="C:nucleus"/>
    <property type="evidence" value="ECO:0007669"/>
    <property type="project" value="TreeGrafter"/>
</dbReference>
<feature type="active site" description="Proton acceptor" evidence="10">
    <location>
        <position position="804"/>
    </location>
</feature>
<dbReference type="PROSITE" id="PS00108">
    <property type="entry name" value="PROTEIN_KINASE_ST"/>
    <property type="match status" value="1"/>
</dbReference>
<feature type="binding site" evidence="11">
    <location>
        <begin position="594"/>
        <end position="602"/>
    </location>
    <ligand>
        <name>ATP</name>
        <dbReference type="ChEBI" id="CHEBI:30616"/>
    </ligand>
</feature>
<dbReference type="InterPro" id="IPR011009">
    <property type="entry name" value="Kinase-like_dom_sf"/>
</dbReference>
<keyword evidence="5" id="KW-0418">Kinase</keyword>